<dbReference type="PRINTS" id="PR00315">
    <property type="entry name" value="ELONGATNFCT"/>
</dbReference>
<dbReference type="Pfam" id="PF03144">
    <property type="entry name" value="GTP_EFTU_D2"/>
    <property type="match status" value="1"/>
</dbReference>
<dbReference type="InterPro" id="IPR006297">
    <property type="entry name" value="EF-4"/>
</dbReference>
<dbReference type="HAMAP" id="MF_00071">
    <property type="entry name" value="LepA"/>
    <property type="match status" value="1"/>
</dbReference>
<dbReference type="InterPro" id="IPR027417">
    <property type="entry name" value="P-loop_NTPase"/>
</dbReference>
<gene>
    <name evidence="8" type="ORF">RHGRI_022246</name>
</gene>
<dbReference type="Gene3D" id="3.30.70.240">
    <property type="match status" value="1"/>
</dbReference>
<name>A0AAV6IYX2_9ERIC</name>
<evidence type="ECO:0000256" key="6">
    <source>
        <dbReference type="HAMAP-Rule" id="MF_03137"/>
    </source>
</evidence>
<dbReference type="NCBIfam" id="TIGR00231">
    <property type="entry name" value="small_GTP"/>
    <property type="match status" value="1"/>
</dbReference>
<keyword evidence="3 6" id="KW-0378">Hydrolase</keyword>
<dbReference type="InterPro" id="IPR038363">
    <property type="entry name" value="LepA_C_sf"/>
</dbReference>
<dbReference type="EC" id="3.6.5.n1" evidence="6"/>
<dbReference type="CDD" id="cd16260">
    <property type="entry name" value="EF4_III"/>
    <property type="match status" value="1"/>
</dbReference>
<dbReference type="GO" id="GO:0006412">
    <property type="term" value="P:translation"/>
    <property type="evidence" value="ECO:0007669"/>
    <property type="project" value="UniProtKB-KW"/>
</dbReference>
<evidence type="ECO:0000313" key="9">
    <source>
        <dbReference type="Proteomes" id="UP000823749"/>
    </source>
</evidence>
<dbReference type="PROSITE" id="PS51722">
    <property type="entry name" value="G_TR_2"/>
    <property type="match status" value="1"/>
</dbReference>
<dbReference type="PROSITE" id="PS00301">
    <property type="entry name" value="G_TR_1"/>
    <property type="match status" value="1"/>
</dbReference>
<dbReference type="Proteomes" id="UP000823749">
    <property type="component" value="Chromosome 8"/>
</dbReference>
<dbReference type="AlphaFoldDB" id="A0AAV6IYX2"/>
<comment type="caution">
    <text evidence="8">The sequence shown here is derived from an EMBL/GenBank/DDBJ whole genome shotgun (WGS) entry which is preliminary data.</text>
</comment>
<evidence type="ECO:0000256" key="1">
    <source>
        <dbReference type="ARBA" id="ARBA00005454"/>
    </source>
</evidence>
<dbReference type="GO" id="GO:0003924">
    <property type="term" value="F:GTPase activity"/>
    <property type="evidence" value="ECO:0007669"/>
    <property type="project" value="UniProtKB-UniRule"/>
</dbReference>
<dbReference type="CDD" id="cd03709">
    <property type="entry name" value="lepA_C"/>
    <property type="match status" value="1"/>
</dbReference>
<keyword evidence="4 6" id="KW-0648">Protein biosynthesis</keyword>
<evidence type="ECO:0000256" key="3">
    <source>
        <dbReference type="ARBA" id="ARBA00022801"/>
    </source>
</evidence>
<comment type="subcellular location">
    <subcellularLocation>
        <location evidence="6">Mitochondrion inner membrane</location>
        <topology evidence="6">Peripheral membrane protein</topology>
        <orientation evidence="6">Matrix side</orientation>
    </subcellularLocation>
</comment>
<dbReference type="InterPro" id="IPR013842">
    <property type="entry name" value="LepA_CTD"/>
</dbReference>
<dbReference type="SMART" id="SM00838">
    <property type="entry name" value="EFG_C"/>
    <property type="match status" value="1"/>
</dbReference>
<dbReference type="Gene3D" id="2.40.30.10">
    <property type="entry name" value="Translation factors"/>
    <property type="match status" value="1"/>
</dbReference>
<keyword evidence="5 6" id="KW-0342">GTP-binding</keyword>
<dbReference type="SUPFAM" id="SSF54980">
    <property type="entry name" value="EF-G C-terminal domain-like"/>
    <property type="match status" value="2"/>
</dbReference>
<feature type="domain" description="Tr-type G" evidence="7">
    <location>
        <begin position="97"/>
        <end position="297"/>
    </location>
</feature>
<dbReference type="CDD" id="cd03699">
    <property type="entry name" value="EF4_II"/>
    <property type="match status" value="1"/>
</dbReference>
<dbReference type="EMBL" id="JACTNZ010000008">
    <property type="protein sequence ID" value="KAG5534027.1"/>
    <property type="molecule type" value="Genomic_DNA"/>
</dbReference>
<dbReference type="InterPro" id="IPR031157">
    <property type="entry name" value="G_TR_CS"/>
</dbReference>
<dbReference type="InterPro" id="IPR035654">
    <property type="entry name" value="LepA_IV"/>
</dbReference>
<dbReference type="FunFam" id="3.40.50.300:FF:000078">
    <property type="entry name" value="Elongation factor 4"/>
    <property type="match status" value="1"/>
</dbReference>
<dbReference type="Pfam" id="PF00679">
    <property type="entry name" value="EFG_C"/>
    <property type="match status" value="1"/>
</dbReference>
<dbReference type="PANTHER" id="PTHR43512:SF4">
    <property type="entry name" value="TRANSLATION FACTOR GUF1 HOMOLOG, CHLOROPLASTIC"/>
    <property type="match status" value="1"/>
</dbReference>
<protein>
    <recommendedName>
        <fullName evidence="6">Translation factor GUF1 homolog, mitochondrial</fullName>
        <ecNumber evidence="6">3.6.5.n1</ecNumber>
    </recommendedName>
    <alternativeName>
        <fullName evidence="6">Elongation factor 4 homolog</fullName>
        <shortName evidence="6">EF-4</shortName>
    </alternativeName>
    <alternativeName>
        <fullName evidence="6">GTPase GUF1 homolog</fullName>
    </alternativeName>
    <alternativeName>
        <fullName evidence="6">Ribosomal back-translocase</fullName>
    </alternativeName>
</protein>
<dbReference type="FunFam" id="3.30.70.2570:FF:000001">
    <property type="entry name" value="Translation factor GUF1, mitochondrial"/>
    <property type="match status" value="1"/>
</dbReference>
<dbReference type="InterPro" id="IPR000795">
    <property type="entry name" value="T_Tr_GTP-bd_dom"/>
</dbReference>
<dbReference type="GO" id="GO:0005759">
    <property type="term" value="C:mitochondrial matrix"/>
    <property type="evidence" value="ECO:0007669"/>
    <property type="project" value="UniProtKB-UniRule"/>
</dbReference>
<evidence type="ECO:0000259" key="7">
    <source>
        <dbReference type="PROSITE" id="PS51722"/>
    </source>
</evidence>
<evidence type="ECO:0000256" key="4">
    <source>
        <dbReference type="ARBA" id="ARBA00022917"/>
    </source>
</evidence>
<dbReference type="FunFam" id="2.40.30.10:FF:000015">
    <property type="entry name" value="Translation factor GUF1, mitochondrial"/>
    <property type="match status" value="1"/>
</dbReference>
<organism evidence="8 9">
    <name type="scientific">Rhododendron griersonianum</name>
    <dbReference type="NCBI Taxonomy" id="479676"/>
    <lineage>
        <taxon>Eukaryota</taxon>
        <taxon>Viridiplantae</taxon>
        <taxon>Streptophyta</taxon>
        <taxon>Embryophyta</taxon>
        <taxon>Tracheophyta</taxon>
        <taxon>Spermatophyta</taxon>
        <taxon>Magnoliopsida</taxon>
        <taxon>eudicotyledons</taxon>
        <taxon>Gunneridae</taxon>
        <taxon>Pentapetalae</taxon>
        <taxon>asterids</taxon>
        <taxon>Ericales</taxon>
        <taxon>Ericaceae</taxon>
        <taxon>Ericoideae</taxon>
        <taxon>Rhodoreae</taxon>
        <taxon>Rhododendron</taxon>
    </lineage>
</organism>
<dbReference type="PANTHER" id="PTHR43512">
    <property type="entry name" value="TRANSLATION FACTOR GUF1-RELATED"/>
    <property type="match status" value="1"/>
</dbReference>
<dbReference type="GO" id="GO:0043022">
    <property type="term" value="F:ribosome binding"/>
    <property type="evidence" value="ECO:0007669"/>
    <property type="project" value="UniProtKB-UniRule"/>
</dbReference>
<dbReference type="SUPFAM" id="SSF52540">
    <property type="entry name" value="P-loop containing nucleoside triphosphate hydrolases"/>
    <property type="match status" value="1"/>
</dbReference>
<proteinExistence type="inferred from homology"/>
<comment type="function">
    <text evidence="6">Promotes mitochondrial protein synthesis. May act as a fidelity factor of the translation reaction, by catalyzing a one-codon backward translocation of tRNAs on improperly translocated ribosomes. Binds to mitochondrial ribosomes in a GTP-dependent manner.</text>
</comment>
<keyword evidence="9" id="KW-1185">Reference proteome</keyword>
<dbReference type="InterPro" id="IPR004161">
    <property type="entry name" value="EFTu-like_2"/>
</dbReference>
<dbReference type="Pfam" id="PF06421">
    <property type="entry name" value="LepA_C"/>
    <property type="match status" value="1"/>
</dbReference>
<evidence type="ECO:0000313" key="8">
    <source>
        <dbReference type="EMBL" id="KAG5534027.1"/>
    </source>
</evidence>
<dbReference type="FunFam" id="3.30.70.240:FF:000007">
    <property type="entry name" value="Translation factor GUF1, mitochondrial"/>
    <property type="match status" value="1"/>
</dbReference>
<dbReference type="GO" id="GO:0005743">
    <property type="term" value="C:mitochondrial inner membrane"/>
    <property type="evidence" value="ECO:0007669"/>
    <property type="project" value="UniProtKB-SubCell"/>
</dbReference>
<keyword evidence="6" id="KW-0472">Membrane</keyword>
<sequence>MANVAFCRSLKLPLSDNTPPPQHHRHQTRRTPSLSLYRCHIPGKASIFHSDNNARAKARPRLRITCQAIDLQQSKEGSDIEFSITAGQDRLLKVPTSNIRNFSIIAHIDHGKSTLADKLLQMTGTVQRREMKEQFLDNMDLERERGITIKLQAARMRFIYENKAYCLNLIDTPGHVDFSYEVSRSLAACEGALLVVDASQGVEAQTLANVYMALENNLEIIPVLNKIDLPGAEPSRVSQEIEEVVGRSVNLVRNELVSLMGQVIGLDCSNAIHCSAKEGIGIFEILNAIVQRIPPPLDTTKRPLRALIFDSYYDAYRGVIVYFRVVDGTIKKGDRIVFMASDKDYYADEIGVLSPNQLQVDELYAGEVGIGSCTLWGEWFSELRDALEKLQLNDAALEFEPETSSAMGLGFRCGFLGLLHMEIVQERLEREYNLTLITTAPSVVYRVNCTNGDTVECSNPSLLPEAGKRRSIEEPIVKIEMLTPKDYVGTLMDLAQKRRGEFKEMKFITENRASITYMLPLAEMVGDFFDQLKSRSKGYASMDYSFVGYKESELIKLDILINGDIVEPLATIVHKEKAYTVGRALTQKLKELIPQQLFKVPIQACIGAKVIASEALSAMRKDVLAKCYGGDITRKMKLLKKQAEGKKRMKAFGKIDVPQEAFMAVLKLEKEVL</sequence>
<comment type="catalytic activity">
    <reaction evidence="6">
        <text>GTP + H2O = GDP + phosphate + H(+)</text>
        <dbReference type="Rhea" id="RHEA:19669"/>
        <dbReference type="ChEBI" id="CHEBI:15377"/>
        <dbReference type="ChEBI" id="CHEBI:15378"/>
        <dbReference type="ChEBI" id="CHEBI:37565"/>
        <dbReference type="ChEBI" id="CHEBI:43474"/>
        <dbReference type="ChEBI" id="CHEBI:58189"/>
        <dbReference type="EC" id="3.6.5.n1"/>
    </reaction>
</comment>
<comment type="similarity">
    <text evidence="1">Belongs to the TRAFAC class translation factor GTPase superfamily. Classic translation factor GTPase family. LepA subfamily.</text>
</comment>
<dbReference type="InterPro" id="IPR000640">
    <property type="entry name" value="EFG_V-like"/>
</dbReference>
<dbReference type="GO" id="GO:0005525">
    <property type="term" value="F:GTP binding"/>
    <property type="evidence" value="ECO:0007669"/>
    <property type="project" value="UniProtKB-UniRule"/>
</dbReference>
<accession>A0AAV6IYX2</accession>
<evidence type="ECO:0000256" key="2">
    <source>
        <dbReference type="ARBA" id="ARBA00022741"/>
    </source>
</evidence>
<comment type="similarity">
    <text evidence="6">Belongs to the GTP-binding elongation factor family. LepA subfamily.</text>
</comment>
<keyword evidence="2 6" id="KW-0547">Nucleotide-binding</keyword>
<reference evidence="8" key="1">
    <citation type="submission" date="2020-08" db="EMBL/GenBank/DDBJ databases">
        <title>Plant Genome Project.</title>
        <authorList>
            <person name="Zhang R.-G."/>
        </authorList>
    </citation>
    <scope>NUCLEOTIDE SEQUENCE</scope>
    <source>
        <strain evidence="8">WSP0</strain>
        <tissue evidence="8">Leaf</tissue>
    </source>
</reference>
<keyword evidence="6" id="KW-0999">Mitochondrion inner membrane</keyword>
<dbReference type="Gene3D" id="3.30.70.2570">
    <property type="entry name" value="Elongation factor 4, C-terminal domain"/>
    <property type="match status" value="1"/>
</dbReference>
<dbReference type="CDD" id="cd01890">
    <property type="entry name" value="LepA"/>
    <property type="match status" value="1"/>
</dbReference>
<feature type="binding site" evidence="6">
    <location>
        <begin position="225"/>
        <end position="228"/>
    </location>
    <ligand>
        <name>GTP</name>
        <dbReference type="ChEBI" id="CHEBI:37565"/>
    </ligand>
</feature>
<dbReference type="Gene3D" id="3.40.50.300">
    <property type="entry name" value="P-loop containing nucleotide triphosphate hydrolases"/>
    <property type="match status" value="1"/>
</dbReference>
<evidence type="ECO:0000256" key="5">
    <source>
        <dbReference type="ARBA" id="ARBA00023134"/>
    </source>
</evidence>
<dbReference type="Pfam" id="PF00009">
    <property type="entry name" value="GTP_EFTU"/>
    <property type="match status" value="1"/>
</dbReference>
<dbReference type="InterPro" id="IPR005225">
    <property type="entry name" value="Small_GTP-bd"/>
</dbReference>
<dbReference type="InterPro" id="IPR035647">
    <property type="entry name" value="EFG_III/V"/>
</dbReference>
<dbReference type="GO" id="GO:0045727">
    <property type="term" value="P:positive regulation of translation"/>
    <property type="evidence" value="ECO:0007669"/>
    <property type="project" value="UniProtKB-UniRule"/>
</dbReference>
<feature type="binding site" evidence="6">
    <location>
        <begin position="171"/>
        <end position="175"/>
    </location>
    <ligand>
        <name>GTP</name>
        <dbReference type="ChEBI" id="CHEBI:37565"/>
    </ligand>
</feature>
<feature type="binding site" evidence="6">
    <location>
        <begin position="106"/>
        <end position="113"/>
    </location>
    <ligand>
        <name>GTP</name>
        <dbReference type="ChEBI" id="CHEBI:37565"/>
    </ligand>
</feature>
<keyword evidence="6" id="KW-0496">Mitochondrion</keyword>
<dbReference type="Gene3D" id="3.30.70.870">
    <property type="entry name" value="Elongation Factor G (Translational Gtpase), domain 3"/>
    <property type="match status" value="1"/>
</dbReference>